<accession>G3HMB3</accession>
<reference evidence="3" key="1">
    <citation type="journal article" date="2011" name="Nat. Biotechnol.">
        <title>The genomic sequence of the Chinese hamster ovary (CHO)-K1 cell line.</title>
        <authorList>
            <person name="Xu X."/>
            <person name="Nagarajan H."/>
            <person name="Lewis N.E."/>
            <person name="Pan S."/>
            <person name="Cai Z."/>
            <person name="Liu X."/>
            <person name="Chen W."/>
            <person name="Xie M."/>
            <person name="Wang W."/>
            <person name="Hammond S."/>
            <person name="Andersen M.R."/>
            <person name="Neff N."/>
            <person name="Passarelli B."/>
            <person name="Koh W."/>
            <person name="Fan H.C."/>
            <person name="Wang J."/>
            <person name="Gui Y."/>
            <person name="Lee K.H."/>
            <person name="Betenbaugh M.J."/>
            <person name="Quake S.R."/>
            <person name="Famili I."/>
            <person name="Palsson B.O."/>
            <person name="Wang J."/>
        </authorList>
    </citation>
    <scope>NUCLEOTIDE SEQUENCE [LARGE SCALE GENOMIC DNA]</scope>
    <source>
        <strain evidence="3">CHO K1 cell line</strain>
    </source>
</reference>
<dbReference type="EMBL" id="JH000506">
    <property type="protein sequence ID" value="EGW08633.1"/>
    <property type="molecule type" value="Genomic_DNA"/>
</dbReference>
<feature type="compositionally biased region" description="Basic and acidic residues" evidence="1">
    <location>
        <begin position="74"/>
        <end position="86"/>
    </location>
</feature>
<evidence type="ECO:0000256" key="1">
    <source>
        <dbReference type="SAM" id="MobiDB-lite"/>
    </source>
</evidence>
<gene>
    <name evidence="2" type="ORF">I79_011864</name>
</gene>
<dbReference type="AlphaFoldDB" id="G3HMB3"/>
<sequence>MTNDGILWLSTLLEADIKEDCILWLEVLVLEADVIKDSTCGAAAGTKVSAVTGRGDHKDGGLLGSEHAGQKNARGPEEATGPRDAPRPWGSPGPPSHRHPSPPPPKLRRQSQ</sequence>
<evidence type="ECO:0000313" key="2">
    <source>
        <dbReference type="EMBL" id="EGW08633.1"/>
    </source>
</evidence>
<dbReference type="InParanoid" id="G3HMB3"/>
<feature type="region of interest" description="Disordered" evidence="1">
    <location>
        <begin position="44"/>
        <end position="112"/>
    </location>
</feature>
<name>G3HMB3_CRIGR</name>
<feature type="compositionally biased region" description="Basic residues" evidence="1">
    <location>
        <begin position="96"/>
        <end position="112"/>
    </location>
</feature>
<organism evidence="2 3">
    <name type="scientific">Cricetulus griseus</name>
    <name type="common">Chinese hamster</name>
    <name type="synonym">Cricetulus barabensis griseus</name>
    <dbReference type="NCBI Taxonomy" id="10029"/>
    <lineage>
        <taxon>Eukaryota</taxon>
        <taxon>Metazoa</taxon>
        <taxon>Chordata</taxon>
        <taxon>Craniata</taxon>
        <taxon>Vertebrata</taxon>
        <taxon>Euteleostomi</taxon>
        <taxon>Mammalia</taxon>
        <taxon>Eutheria</taxon>
        <taxon>Euarchontoglires</taxon>
        <taxon>Glires</taxon>
        <taxon>Rodentia</taxon>
        <taxon>Myomorpha</taxon>
        <taxon>Muroidea</taxon>
        <taxon>Cricetidae</taxon>
        <taxon>Cricetinae</taxon>
        <taxon>Cricetulus</taxon>
    </lineage>
</organism>
<proteinExistence type="predicted"/>
<protein>
    <submittedName>
        <fullName evidence="2">Uncharacterized protein</fullName>
    </submittedName>
</protein>
<evidence type="ECO:0000313" key="3">
    <source>
        <dbReference type="Proteomes" id="UP000001075"/>
    </source>
</evidence>
<dbReference type="Proteomes" id="UP000001075">
    <property type="component" value="Unassembled WGS sequence"/>
</dbReference>